<evidence type="ECO:0000256" key="4">
    <source>
        <dbReference type="ARBA" id="ARBA00022519"/>
    </source>
</evidence>
<dbReference type="Pfam" id="PF25876">
    <property type="entry name" value="HH_MFP_RND"/>
    <property type="match status" value="1"/>
</dbReference>
<evidence type="ECO:0000256" key="6">
    <source>
        <dbReference type="ARBA" id="ARBA00023136"/>
    </source>
</evidence>
<dbReference type="GO" id="GO:0019898">
    <property type="term" value="C:extrinsic component of membrane"/>
    <property type="evidence" value="ECO:0007669"/>
    <property type="project" value="InterPro"/>
</dbReference>
<feature type="coiled-coil region" evidence="7">
    <location>
        <begin position="100"/>
        <end position="172"/>
    </location>
</feature>
<feature type="transmembrane region" description="Helical" evidence="8">
    <location>
        <begin position="12"/>
        <end position="33"/>
    </location>
</feature>
<dbReference type="Gene3D" id="2.40.30.170">
    <property type="match status" value="1"/>
</dbReference>
<sequence length="404" mass="42217">MCQSTPDPLLKLVIRLLIVIALATAAYFAWQYYAEPAPVAAPRTSEVTRGSVEVSVLASGILEARSLVNVGAQVSGRINALHVALGQHVEAGELIAEIDSLEQENAVRAAEAALASAEAQKRIQEANARQAQQTLARSQQLRSQNLITASELEAAEIAAEVAAAQVEQFEAQILQARLSVESANLDLDRTKITAPSAGTVVAVMAEQGQTVNANADTPTIVKIANLDTMIVKAEISEADVPRVRPGQRVYFTILGDPDNEIGATLVDVEPAPDSITSDTATTSSAIYYNGRFTVPNPDHMLRISMTAEVTIVLDEAEDALVVNASAISNGPNGASVLVYDPVRGTTESRPVTVGLNNNITAEIVEGVAEGDLLVDSAGTVAGPAGFTGGGMGLGGAPRGPMMFR</sequence>
<feature type="domain" description="Multidrug resistance protein MdtA-like barrel-sandwich hybrid" evidence="10">
    <location>
        <begin position="68"/>
        <end position="221"/>
    </location>
</feature>
<dbReference type="Pfam" id="PF25917">
    <property type="entry name" value="BSH_RND"/>
    <property type="match status" value="1"/>
</dbReference>
<evidence type="ECO:0000259" key="11">
    <source>
        <dbReference type="Pfam" id="PF25944"/>
    </source>
</evidence>
<dbReference type="Proteomes" id="UP000253759">
    <property type="component" value="Unassembled WGS sequence"/>
</dbReference>
<evidence type="ECO:0000256" key="5">
    <source>
        <dbReference type="ARBA" id="ARBA00023054"/>
    </source>
</evidence>
<evidence type="ECO:0000259" key="9">
    <source>
        <dbReference type="Pfam" id="PF25876"/>
    </source>
</evidence>
<dbReference type="GO" id="GO:0015562">
    <property type="term" value="F:efflux transmembrane transporter activity"/>
    <property type="evidence" value="ECO:0007669"/>
    <property type="project" value="TreeGrafter"/>
</dbReference>
<keyword evidence="3" id="KW-1003">Cell membrane</keyword>
<dbReference type="GO" id="GO:1990195">
    <property type="term" value="C:macrolide transmembrane transporter complex"/>
    <property type="evidence" value="ECO:0007669"/>
    <property type="project" value="InterPro"/>
</dbReference>
<dbReference type="Gene3D" id="2.40.50.100">
    <property type="match status" value="1"/>
</dbReference>
<dbReference type="GO" id="GO:1990961">
    <property type="term" value="P:xenobiotic detoxification by transmembrane export across the plasma membrane"/>
    <property type="evidence" value="ECO:0007669"/>
    <property type="project" value="InterPro"/>
</dbReference>
<dbReference type="PANTHER" id="PTHR30469:SF33">
    <property type="entry name" value="SLR1207 PROTEIN"/>
    <property type="match status" value="1"/>
</dbReference>
<dbReference type="InterPro" id="IPR058625">
    <property type="entry name" value="MdtA-like_BSH"/>
</dbReference>
<feature type="domain" description="Multidrug resistance protein MdtA-like beta-barrel" evidence="11">
    <location>
        <begin position="228"/>
        <end position="314"/>
    </location>
</feature>
<keyword evidence="13" id="KW-1185">Reference proteome</keyword>
<gene>
    <name evidence="12" type="ORF">DVH29_12710</name>
</gene>
<dbReference type="InterPro" id="IPR058626">
    <property type="entry name" value="MdtA-like_b-barrel"/>
</dbReference>
<comment type="similarity">
    <text evidence="2">Belongs to the membrane fusion protein (MFP) (TC 8.A.1) family.</text>
</comment>
<name>A0A369W2W0_9HYPH</name>
<evidence type="ECO:0000259" key="10">
    <source>
        <dbReference type="Pfam" id="PF25917"/>
    </source>
</evidence>
<comment type="subcellular location">
    <subcellularLocation>
        <location evidence="1">Cell membrane</location>
    </subcellularLocation>
</comment>
<evidence type="ECO:0000313" key="13">
    <source>
        <dbReference type="Proteomes" id="UP000253759"/>
    </source>
</evidence>
<evidence type="ECO:0000256" key="8">
    <source>
        <dbReference type="SAM" id="Phobius"/>
    </source>
</evidence>
<evidence type="ECO:0000313" key="12">
    <source>
        <dbReference type="EMBL" id="RDE08205.1"/>
    </source>
</evidence>
<dbReference type="Gene3D" id="6.10.140.1990">
    <property type="match status" value="1"/>
</dbReference>
<reference evidence="13" key="1">
    <citation type="submission" date="2018-07" db="EMBL/GenBank/DDBJ databases">
        <authorList>
            <person name="Liu B.-T."/>
            <person name="Du Z."/>
        </authorList>
    </citation>
    <scope>NUCLEOTIDE SEQUENCE [LARGE SCALE GENOMIC DNA]</scope>
    <source>
        <strain evidence="13">XYN52</strain>
    </source>
</reference>
<evidence type="ECO:0000256" key="3">
    <source>
        <dbReference type="ARBA" id="ARBA00022475"/>
    </source>
</evidence>
<keyword evidence="8" id="KW-1133">Transmembrane helix</keyword>
<organism evidence="12 13">
    <name type="scientific">Pelagibacterium lacus</name>
    <dbReference type="NCBI Taxonomy" id="2282655"/>
    <lineage>
        <taxon>Bacteria</taxon>
        <taxon>Pseudomonadati</taxon>
        <taxon>Pseudomonadota</taxon>
        <taxon>Alphaproteobacteria</taxon>
        <taxon>Hyphomicrobiales</taxon>
        <taxon>Devosiaceae</taxon>
        <taxon>Pelagibacterium</taxon>
    </lineage>
</organism>
<feature type="domain" description="Multidrug resistance protein MdtA-like alpha-helical hairpin" evidence="9">
    <location>
        <begin position="114"/>
        <end position="190"/>
    </location>
</feature>
<keyword evidence="8" id="KW-0812">Transmembrane</keyword>
<dbReference type="InterPro" id="IPR006143">
    <property type="entry name" value="RND_pump_MFP"/>
</dbReference>
<evidence type="ECO:0000256" key="7">
    <source>
        <dbReference type="SAM" id="Coils"/>
    </source>
</evidence>
<dbReference type="GO" id="GO:1990281">
    <property type="term" value="C:efflux pump complex"/>
    <property type="evidence" value="ECO:0007669"/>
    <property type="project" value="TreeGrafter"/>
</dbReference>
<dbReference type="GO" id="GO:0030313">
    <property type="term" value="C:cell envelope"/>
    <property type="evidence" value="ECO:0007669"/>
    <property type="project" value="UniProtKB-SubCell"/>
</dbReference>
<dbReference type="InterPro" id="IPR030190">
    <property type="entry name" value="MacA_alpha-hairpin_sf"/>
</dbReference>
<evidence type="ECO:0000256" key="1">
    <source>
        <dbReference type="ARBA" id="ARBA00004236"/>
    </source>
</evidence>
<dbReference type="Gene3D" id="2.40.420.20">
    <property type="match status" value="1"/>
</dbReference>
<accession>A0A369W2W0</accession>
<dbReference type="AlphaFoldDB" id="A0A369W2W0"/>
<dbReference type="Pfam" id="PF25944">
    <property type="entry name" value="Beta-barrel_RND"/>
    <property type="match status" value="1"/>
</dbReference>
<keyword evidence="5 7" id="KW-0175">Coiled coil</keyword>
<dbReference type="EMBL" id="QQNH01000021">
    <property type="protein sequence ID" value="RDE08205.1"/>
    <property type="molecule type" value="Genomic_DNA"/>
</dbReference>
<keyword evidence="4" id="KW-0997">Cell inner membrane</keyword>
<dbReference type="InterPro" id="IPR058624">
    <property type="entry name" value="MdtA-like_HH"/>
</dbReference>
<proteinExistence type="inferred from homology"/>
<evidence type="ECO:0000256" key="2">
    <source>
        <dbReference type="ARBA" id="ARBA00009477"/>
    </source>
</evidence>
<dbReference type="SUPFAM" id="SSF111369">
    <property type="entry name" value="HlyD-like secretion proteins"/>
    <property type="match status" value="1"/>
</dbReference>
<comment type="caution">
    <text evidence="12">The sequence shown here is derived from an EMBL/GenBank/DDBJ whole genome shotgun (WGS) entry which is preliminary data.</text>
</comment>
<keyword evidence="6 8" id="KW-0472">Membrane</keyword>
<protein>
    <submittedName>
        <fullName evidence="12">Efflux RND transporter periplasmic adaptor subunit</fullName>
    </submittedName>
</protein>
<dbReference type="PANTHER" id="PTHR30469">
    <property type="entry name" value="MULTIDRUG RESISTANCE PROTEIN MDTA"/>
    <property type="match status" value="1"/>
</dbReference>
<dbReference type="NCBIfam" id="TIGR01730">
    <property type="entry name" value="RND_mfp"/>
    <property type="match status" value="1"/>
</dbReference>